<name>A0A7W8Q4U5_PARAM</name>
<dbReference type="CDD" id="cd11524">
    <property type="entry name" value="SYLF"/>
    <property type="match status" value="1"/>
</dbReference>
<dbReference type="InterPro" id="IPR007461">
    <property type="entry name" value="Ysc84_actin-binding"/>
</dbReference>
<accession>A0A7W8Q4U5</accession>
<dbReference type="Pfam" id="PF04366">
    <property type="entry name" value="Ysc84"/>
    <property type="match status" value="1"/>
</dbReference>
<dbReference type="AlphaFoldDB" id="A0A7W8Q4U5"/>
<organism evidence="2 3">
    <name type="scientific">Paraburkholderia atlantica</name>
    <dbReference type="NCBI Taxonomy" id="2654982"/>
    <lineage>
        <taxon>Bacteria</taxon>
        <taxon>Pseudomonadati</taxon>
        <taxon>Pseudomonadota</taxon>
        <taxon>Betaproteobacteria</taxon>
        <taxon>Burkholderiales</taxon>
        <taxon>Burkholderiaceae</taxon>
        <taxon>Paraburkholderia</taxon>
    </lineage>
</organism>
<protein>
    <submittedName>
        <fullName evidence="2">Lipid-binding SYLF domain-containing protein</fullName>
    </submittedName>
</protein>
<sequence length="199" mass="20492">MEAAMRRRSFLQTGAAVLTVAGVALSGSVATMSNAVAAESNASKRQVIDAKVDETLSRLFETVKGSRELVGKANGVLVFPSVLKVGFIAGGQYGEGALRVHGKSVGYFKTISGSFGLQAGAQSKAMVFLFMTQEALDSFRKSNGWSVGGEGSVALVKVGANGTIDTTTATEPVQAIVLTNAGLMGDVSLAGTKVSRLKI</sequence>
<proteinExistence type="predicted"/>
<dbReference type="PROSITE" id="PS51318">
    <property type="entry name" value="TAT"/>
    <property type="match status" value="1"/>
</dbReference>
<dbReference type="InterPro" id="IPR006311">
    <property type="entry name" value="TAT_signal"/>
</dbReference>
<feature type="domain" description="Ysc84 actin-binding" evidence="1">
    <location>
        <begin position="113"/>
        <end position="195"/>
    </location>
</feature>
<comment type="caution">
    <text evidence="2">The sequence shown here is derived from an EMBL/GenBank/DDBJ whole genome shotgun (WGS) entry which is preliminary data.</text>
</comment>
<gene>
    <name evidence="2" type="ORF">HDG40_001883</name>
</gene>
<dbReference type="EMBL" id="JACHDD010000003">
    <property type="protein sequence ID" value="MBB5423739.1"/>
    <property type="molecule type" value="Genomic_DNA"/>
</dbReference>
<evidence type="ECO:0000313" key="3">
    <source>
        <dbReference type="Proteomes" id="UP000592780"/>
    </source>
</evidence>
<keyword evidence="3" id="KW-1185">Reference proteome</keyword>
<dbReference type="Proteomes" id="UP000592780">
    <property type="component" value="Unassembled WGS sequence"/>
</dbReference>
<reference evidence="2 3" key="1">
    <citation type="submission" date="2020-08" db="EMBL/GenBank/DDBJ databases">
        <title>Genomic Encyclopedia of Type Strains, Phase IV (KMG-V): Genome sequencing to study the core and pangenomes of soil and plant-associated prokaryotes.</title>
        <authorList>
            <person name="Whitman W."/>
        </authorList>
    </citation>
    <scope>NUCLEOTIDE SEQUENCE [LARGE SCALE GENOMIC DNA]</scope>
    <source>
        <strain evidence="2 3">JPY158</strain>
    </source>
</reference>
<evidence type="ECO:0000259" key="1">
    <source>
        <dbReference type="Pfam" id="PF04366"/>
    </source>
</evidence>
<evidence type="ECO:0000313" key="2">
    <source>
        <dbReference type="EMBL" id="MBB5423739.1"/>
    </source>
</evidence>